<reference evidence="2" key="1">
    <citation type="journal article" date="2013" name="Genome Announc.">
        <title>Whole-Genome Sequencing of Lactobacillus shenzhenensis Strain LY-73T.</title>
        <authorList>
            <person name="Lin Z."/>
            <person name="Liu Z."/>
            <person name="Yang R."/>
            <person name="Zou Y."/>
            <person name="Wan D."/>
            <person name="Chen J."/>
            <person name="Guo M."/>
            <person name="Zhao J."/>
            <person name="Fang C."/>
            <person name="Yang R."/>
            <person name="Liu F."/>
        </authorList>
    </citation>
    <scope>NUCLEOTIDE SEQUENCE [LARGE SCALE GENOMIC DNA]</scope>
    <source>
        <strain evidence="2">LY-73</strain>
    </source>
</reference>
<dbReference type="Gene3D" id="3.30.2310.20">
    <property type="entry name" value="RelE-like"/>
    <property type="match status" value="1"/>
</dbReference>
<protein>
    <recommendedName>
        <fullName evidence="3">Addiction module toxin RelE</fullName>
    </recommendedName>
</protein>
<keyword evidence="2" id="KW-1185">Reference proteome</keyword>
<evidence type="ECO:0000313" key="1">
    <source>
        <dbReference type="EMBL" id="ERL64460.1"/>
    </source>
</evidence>
<proteinExistence type="predicted"/>
<evidence type="ECO:0000313" key="2">
    <source>
        <dbReference type="Proteomes" id="UP000030647"/>
    </source>
</evidence>
<dbReference type="Proteomes" id="UP000030647">
    <property type="component" value="Unassembled WGS sequence"/>
</dbReference>
<name>U4TM32_9LACO</name>
<dbReference type="EMBL" id="KI271597">
    <property type="protein sequence ID" value="ERL64460.1"/>
    <property type="molecule type" value="Genomic_DNA"/>
</dbReference>
<dbReference type="SUPFAM" id="SSF143011">
    <property type="entry name" value="RelE-like"/>
    <property type="match status" value="1"/>
</dbReference>
<evidence type="ECO:0008006" key="3">
    <source>
        <dbReference type="Google" id="ProtNLM"/>
    </source>
</evidence>
<organism evidence="1 2">
    <name type="scientific">Schleiferilactobacillus shenzhenensis LY-73</name>
    <dbReference type="NCBI Taxonomy" id="1231336"/>
    <lineage>
        <taxon>Bacteria</taxon>
        <taxon>Bacillati</taxon>
        <taxon>Bacillota</taxon>
        <taxon>Bacilli</taxon>
        <taxon>Lactobacillales</taxon>
        <taxon>Lactobacillaceae</taxon>
        <taxon>Schleiferilactobacillus</taxon>
    </lineage>
</organism>
<dbReference type="OrthoDB" id="2167761at2"/>
<dbReference type="InterPro" id="IPR035093">
    <property type="entry name" value="RelE/ParE_toxin_dom_sf"/>
</dbReference>
<dbReference type="RefSeq" id="WP_022530203.1">
    <property type="nucleotide sequence ID" value="NZ_KI271597.1"/>
</dbReference>
<gene>
    <name evidence="1" type="ORF">L248_0871</name>
</gene>
<dbReference type="STRING" id="1231336.L248_0871"/>
<dbReference type="eggNOG" id="ENOG50331AX">
    <property type="taxonomic scope" value="Bacteria"/>
</dbReference>
<sequence>MSNYSISWFEEAKKEYDNLDGQQRQIIDKGLDRIKNLGIEAGQPLAKDLAGFRKLKYKKLGLRIVFGQVGKTVRIIDILAIGRRDAFAVYRDAVSRLRQYQKDHPDK</sequence>
<dbReference type="AlphaFoldDB" id="U4TM32"/>
<accession>U4TM32</accession>
<dbReference type="HOGENOM" id="CLU_155761_0_3_9"/>